<evidence type="ECO:0000256" key="3">
    <source>
        <dbReference type="PIRSR" id="PIRSR000077-1"/>
    </source>
</evidence>
<keyword evidence="4" id="KW-0676">Redox-active center</keyword>
<organism evidence="7">
    <name type="scientific">Strongyloides stercoralis</name>
    <name type="common">Threadworm</name>
    <dbReference type="NCBI Taxonomy" id="6248"/>
    <lineage>
        <taxon>Eukaryota</taxon>
        <taxon>Metazoa</taxon>
        <taxon>Ecdysozoa</taxon>
        <taxon>Nematoda</taxon>
        <taxon>Chromadorea</taxon>
        <taxon>Rhabditida</taxon>
        <taxon>Tylenchina</taxon>
        <taxon>Panagrolaimomorpha</taxon>
        <taxon>Strongyloidoidea</taxon>
        <taxon>Strongyloididae</taxon>
        <taxon>Strongyloides</taxon>
    </lineage>
</organism>
<dbReference type="InterPro" id="IPR013766">
    <property type="entry name" value="Thioredoxin_domain"/>
</dbReference>
<evidence type="ECO:0000313" key="6">
    <source>
        <dbReference type="Proteomes" id="UP000035681"/>
    </source>
</evidence>
<dbReference type="InterPro" id="IPR017937">
    <property type="entry name" value="Thioredoxin_CS"/>
</dbReference>
<accession>A0A0K0E755</accession>
<dbReference type="PIRSF" id="PIRSF000077">
    <property type="entry name" value="Thioredoxin"/>
    <property type="match status" value="1"/>
</dbReference>
<comment type="similarity">
    <text evidence="2">Belongs to the thioredoxin family.</text>
</comment>
<sequence>MTLKNVTEKSELNKIFNTSSGSLIVIDFYASWCGPCKLIAPHFAKMAQQYTDVVFIKIDVDEAEDLAELYDIKVMPTFYFIKNNATLAVLEGNCVDDIKKNIETHK</sequence>
<dbReference type="GO" id="GO:0015035">
    <property type="term" value="F:protein-disulfide reductase activity"/>
    <property type="evidence" value="ECO:0007669"/>
    <property type="project" value="InterPro"/>
</dbReference>
<dbReference type="CDD" id="cd02947">
    <property type="entry name" value="TRX_family"/>
    <property type="match status" value="1"/>
</dbReference>
<feature type="active site" description="Nucleophile" evidence="3">
    <location>
        <position position="33"/>
    </location>
</feature>
<dbReference type="WBParaSite" id="TCONS_00015113.p1">
    <property type="protein sequence ID" value="TCONS_00015113.p1"/>
    <property type="gene ID" value="XLOC_010327"/>
</dbReference>
<evidence type="ECO:0000256" key="4">
    <source>
        <dbReference type="PIRSR" id="PIRSR000077-4"/>
    </source>
</evidence>
<feature type="domain" description="Thioredoxin" evidence="5">
    <location>
        <begin position="1"/>
        <end position="106"/>
    </location>
</feature>
<dbReference type="PROSITE" id="PS51352">
    <property type="entry name" value="THIOREDOXIN_2"/>
    <property type="match status" value="1"/>
</dbReference>
<evidence type="ECO:0000313" key="7">
    <source>
        <dbReference type="WBParaSite" id="SSTP_0000533100.1"/>
    </source>
</evidence>
<dbReference type="InterPro" id="IPR036249">
    <property type="entry name" value="Thioredoxin-like_sf"/>
</dbReference>
<dbReference type="SUPFAM" id="SSF52833">
    <property type="entry name" value="Thioredoxin-like"/>
    <property type="match status" value="1"/>
</dbReference>
<dbReference type="Gene3D" id="3.40.30.10">
    <property type="entry name" value="Glutaredoxin"/>
    <property type="match status" value="1"/>
</dbReference>
<dbReference type="PANTHER" id="PTHR46115">
    <property type="entry name" value="THIOREDOXIN-LIKE PROTEIN 1"/>
    <property type="match status" value="1"/>
</dbReference>
<dbReference type="STRING" id="6248.A0A0K0E755"/>
<dbReference type="Pfam" id="PF00085">
    <property type="entry name" value="Thioredoxin"/>
    <property type="match status" value="1"/>
</dbReference>
<feature type="site" description="Contributes to redox potential value" evidence="3">
    <location>
        <position position="35"/>
    </location>
</feature>
<keyword evidence="6" id="KW-1185">Reference proteome</keyword>
<evidence type="ECO:0000256" key="2">
    <source>
        <dbReference type="PIRNR" id="PIRNR000077"/>
    </source>
</evidence>
<feature type="site" description="Contributes to redox potential value" evidence="3">
    <location>
        <position position="34"/>
    </location>
</feature>
<dbReference type="InterPro" id="IPR005746">
    <property type="entry name" value="Thioredoxin"/>
</dbReference>
<keyword evidence="1 4" id="KW-1015">Disulfide bond</keyword>
<protein>
    <recommendedName>
        <fullName evidence="2">Thioredoxin</fullName>
    </recommendedName>
</protein>
<dbReference type="PROSITE" id="PS00194">
    <property type="entry name" value="THIOREDOXIN_1"/>
    <property type="match status" value="1"/>
</dbReference>
<dbReference type="Proteomes" id="UP000035681">
    <property type="component" value="Unplaced"/>
</dbReference>
<feature type="disulfide bond" description="Redox-active" evidence="4">
    <location>
        <begin position="33"/>
        <end position="36"/>
    </location>
</feature>
<evidence type="ECO:0000259" key="5">
    <source>
        <dbReference type="PROSITE" id="PS51352"/>
    </source>
</evidence>
<name>A0A0K0E755_STRER</name>
<dbReference type="PRINTS" id="PR00421">
    <property type="entry name" value="THIOREDOXIN"/>
</dbReference>
<proteinExistence type="inferred from homology"/>
<dbReference type="AlphaFoldDB" id="A0A0K0E755"/>
<feature type="active site" description="Nucleophile" evidence="3">
    <location>
        <position position="36"/>
    </location>
</feature>
<reference evidence="7" key="1">
    <citation type="submission" date="2015-08" db="UniProtKB">
        <authorList>
            <consortium name="WormBaseParasite"/>
        </authorList>
    </citation>
    <scope>IDENTIFICATION</scope>
</reference>
<dbReference type="WBParaSite" id="SSTP_0000533100.1">
    <property type="protein sequence ID" value="SSTP_0000533100.1"/>
    <property type="gene ID" value="SSTP_0000533100"/>
</dbReference>
<feature type="site" description="Deprotonates C-terminal active site Cys" evidence="3">
    <location>
        <position position="27"/>
    </location>
</feature>
<evidence type="ECO:0000256" key="1">
    <source>
        <dbReference type="ARBA" id="ARBA00023157"/>
    </source>
</evidence>